<feature type="region of interest" description="Disordered" evidence="1">
    <location>
        <begin position="177"/>
        <end position="204"/>
    </location>
</feature>
<feature type="transmembrane region" description="Helical" evidence="2">
    <location>
        <begin position="147"/>
        <end position="169"/>
    </location>
</feature>
<accession>A0A918MU74</accession>
<sequence length="204" mass="20076">MPHAVAALGAAALTAAGSVWYLPALADLRAGADRPESRRVAAAACLTGWAGVGSLAVLLLAAEGWRVPGAAAVVGAAATAVLRLDAAVRRRREVRETARGWARLGHAPSPAAPGPARHAVAAVVGAGVVVSVVLAASYVVAGWTSGGFWAAAAAPGVVTGLSLIAAVVYGRMTRRPATAVGSGGQRHQRRVGGPGAGHGRGGVS</sequence>
<reference evidence="3" key="1">
    <citation type="journal article" date="2014" name="Int. J. Syst. Evol. Microbiol.">
        <title>Complete genome sequence of Corynebacterium casei LMG S-19264T (=DSM 44701T), isolated from a smear-ripened cheese.</title>
        <authorList>
            <consortium name="US DOE Joint Genome Institute (JGI-PGF)"/>
            <person name="Walter F."/>
            <person name="Albersmeier A."/>
            <person name="Kalinowski J."/>
            <person name="Ruckert C."/>
        </authorList>
    </citation>
    <scope>NUCLEOTIDE SEQUENCE</scope>
    <source>
        <strain evidence="3">JCM 4490</strain>
    </source>
</reference>
<protein>
    <submittedName>
        <fullName evidence="3">Uncharacterized protein</fullName>
    </submittedName>
</protein>
<dbReference type="RefSeq" id="WP_190018200.1">
    <property type="nucleotide sequence ID" value="NZ_BMUE01000015.1"/>
</dbReference>
<evidence type="ECO:0000313" key="3">
    <source>
        <dbReference type="EMBL" id="GGW71947.1"/>
    </source>
</evidence>
<reference evidence="3" key="2">
    <citation type="submission" date="2020-09" db="EMBL/GenBank/DDBJ databases">
        <authorList>
            <person name="Sun Q."/>
            <person name="Ohkuma M."/>
        </authorList>
    </citation>
    <scope>NUCLEOTIDE SEQUENCE</scope>
    <source>
        <strain evidence="3">JCM 4490</strain>
    </source>
</reference>
<feature type="transmembrane region" description="Helical" evidence="2">
    <location>
        <begin position="119"/>
        <end position="141"/>
    </location>
</feature>
<comment type="caution">
    <text evidence="3">The sequence shown here is derived from an EMBL/GenBank/DDBJ whole genome shotgun (WGS) entry which is preliminary data.</text>
</comment>
<proteinExistence type="predicted"/>
<keyword evidence="2" id="KW-0812">Transmembrane</keyword>
<dbReference type="EMBL" id="BMUE01000015">
    <property type="protein sequence ID" value="GGW71947.1"/>
    <property type="molecule type" value="Genomic_DNA"/>
</dbReference>
<feature type="transmembrane region" description="Helical" evidence="2">
    <location>
        <begin position="67"/>
        <end position="86"/>
    </location>
</feature>
<evidence type="ECO:0000256" key="1">
    <source>
        <dbReference type="SAM" id="MobiDB-lite"/>
    </source>
</evidence>
<feature type="transmembrane region" description="Helical" evidence="2">
    <location>
        <begin position="6"/>
        <end position="28"/>
    </location>
</feature>
<keyword evidence="2" id="KW-1133">Transmembrane helix</keyword>
<dbReference type="Proteomes" id="UP000620224">
    <property type="component" value="Unassembled WGS sequence"/>
</dbReference>
<feature type="compositionally biased region" description="Gly residues" evidence="1">
    <location>
        <begin position="192"/>
        <end position="204"/>
    </location>
</feature>
<dbReference type="AlphaFoldDB" id="A0A918MU74"/>
<name>A0A918MU74_9ACTN</name>
<organism evidence="3 4">
    <name type="scientific">Streptomyces lucensis JCM 4490</name>
    <dbReference type="NCBI Taxonomy" id="1306176"/>
    <lineage>
        <taxon>Bacteria</taxon>
        <taxon>Bacillati</taxon>
        <taxon>Actinomycetota</taxon>
        <taxon>Actinomycetes</taxon>
        <taxon>Kitasatosporales</taxon>
        <taxon>Streptomycetaceae</taxon>
        <taxon>Streptomyces</taxon>
    </lineage>
</organism>
<keyword evidence="2" id="KW-0472">Membrane</keyword>
<evidence type="ECO:0000256" key="2">
    <source>
        <dbReference type="SAM" id="Phobius"/>
    </source>
</evidence>
<keyword evidence="4" id="KW-1185">Reference proteome</keyword>
<evidence type="ECO:0000313" key="4">
    <source>
        <dbReference type="Proteomes" id="UP000620224"/>
    </source>
</evidence>
<gene>
    <name evidence="3" type="ORF">GCM10010503_56630</name>
</gene>
<feature type="transmembrane region" description="Helical" evidence="2">
    <location>
        <begin position="40"/>
        <end position="61"/>
    </location>
</feature>